<reference evidence="1" key="2">
    <citation type="submission" date="2025-08" db="UniProtKB">
        <authorList>
            <consortium name="Ensembl"/>
        </authorList>
    </citation>
    <scope>IDENTIFICATION</scope>
</reference>
<keyword evidence="2" id="KW-1185">Reference proteome</keyword>
<name>A0A8C8UN14_PERMB</name>
<proteinExistence type="predicted"/>
<accession>A0A8C8UN14</accession>
<reference evidence="1" key="3">
    <citation type="submission" date="2025-09" db="UniProtKB">
        <authorList>
            <consortium name="Ensembl"/>
        </authorList>
    </citation>
    <scope>IDENTIFICATION</scope>
</reference>
<organism evidence="1 2">
    <name type="scientific">Peromyscus maniculatus bairdii</name>
    <name type="common">Prairie deer mouse</name>
    <dbReference type="NCBI Taxonomy" id="230844"/>
    <lineage>
        <taxon>Eukaryota</taxon>
        <taxon>Metazoa</taxon>
        <taxon>Chordata</taxon>
        <taxon>Craniata</taxon>
        <taxon>Vertebrata</taxon>
        <taxon>Euteleostomi</taxon>
        <taxon>Mammalia</taxon>
        <taxon>Eutheria</taxon>
        <taxon>Euarchontoglires</taxon>
        <taxon>Glires</taxon>
        <taxon>Rodentia</taxon>
        <taxon>Myomorpha</taxon>
        <taxon>Muroidea</taxon>
        <taxon>Cricetidae</taxon>
        <taxon>Neotominae</taxon>
        <taxon>Peromyscus</taxon>
    </lineage>
</organism>
<reference evidence="1 2" key="1">
    <citation type="submission" date="2018-10" db="EMBL/GenBank/DDBJ databases">
        <title>Improved assembly of the deer mouse Peromyscus maniculatus genome.</title>
        <authorList>
            <person name="Lassance J.-M."/>
            <person name="Hoekstra H.E."/>
        </authorList>
    </citation>
    <scope>NUCLEOTIDE SEQUENCE [LARGE SCALE GENOMIC DNA]</scope>
</reference>
<dbReference type="GeneTree" id="ENSGT01150000287136"/>
<dbReference type="AlphaFoldDB" id="A0A8C8UN14"/>
<dbReference type="Ensembl" id="ENSPEMT00000041282.1">
    <property type="protein sequence ID" value="ENSPEMP00000035047.1"/>
    <property type="gene ID" value="ENSPEMG00000030615.1"/>
</dbReference>
<evidence type="ECO:0000313" key="1">
    <source>
        <dbReference type="Ensembl" id="ENSPEMP00000035047.1"/>
    </source>
</evidence>
<protein>
    <submittedName>
        <fullName evidence="1">Uncharacterized protein</fullName>
    </submittedName>
</protein>
<dbReference type="Proteomes" id="UP000694547">
    <property type="component" value="Chromosome 15"/>
</dbReference>
<evidence type="ECO:0000313" key="2">
    <source>
        <dbReference type="Proteomes" id="UP000694547"/>
    </source>
</evidence>
<sequence length="153" mass="16311">MQSERLGTGHIGYFNNLKADSRNITYSMTFSTKSSNQNFITDTHLNEVQAAIVGHESCDLLAVLDELHPDTLPDGRIGLFGFNPSETHDSLGMGGTSKRIGLQGCAQVGFLVLLIMPLLVPPVAAELPGKICALNTHCAGVPGNPRGHRAGRC</sequence>